<gene>
    <name evidence="3" type="ORF">HMPREF1077_03108</name>
</gene>
<dbReference type="PANTHER" id="PTHR45947">
    <property type="entry name" value="SULFOQUINOVOSYL TRANSFERASE SQD2"/>
    <property type="match status" value="1"/>
</dbReference>
<dbReference type="HOGENOM" id="CLU_009583_8_0_10"/>
<feature type="domain" description="Glycosyl transferase family 1" evidence="1">
    <location>
        <begin position="202"/>
        <end position="367"/>
    </location>
</feature>
<evidence type="ECO:0000259" key="1">
    <source>
        <dbReference type="Pfam" id="PF00534"/>
    </source>
</evidence>
<reference evidence="3 4" key="1">
    <citation type="submission" date="2012-02" db="EMBL/GenBank/DDBJ databases">
        <title>The Genome Sequence of Parabacteroides johnsonii CL02T12C29.</title>
        <authorList>
            <consortium name="The Broad Institute Genome Sequencing Platform"/>
            <person name="Earl A."/>
            <person name="Ward D."/>
            <person name="Feldgarden M."/>
            <person name="Gevers D."/>
            <person name="Zitomersky N.L."/>
            <person name="Coyne M.J."/>
            <person name="Comstock L.E."/>
            <person name="Young S.K."/>
            <person name="Zeng Q."/>
            <person name="Gargeya S."/>
            <person name="Fitzgerald M."/>
            <person name="Haas B."/>
            <person name="Abouelleil A."/>
            <person name="Alvarado L."/>
            <person name="Arachchi H.M."/>
            <person name="Berlin A."/>
            <person name="Chapman S.B."/>
            <person name="Gearin G."/>
            <person name="Goldberg J."/>
            <person name="Griggs A."/>
            <person name="Gujja S."/>
            <person name="Hansen M."/>
            <person name="Heiman D."/>
            <person name="Howarth C."/>
            <person name="Larimer J."/>
            <person name="Lui A."/>
            <person name="MacDonald P.J.P."/>
            <person name="McCowen C."/>
            <person name="Montmayeur A."/>
            <person name="Murphy C."/>
            <person name="Neiman D."/>
            <person name="Pearson M."/>
            <person name="Priest M."/>
            <person name="Roberts A."/>
            <person name="Saif S."/>
            <person name="Shea T."/>
            <person name="Sisk P."/>
            <person name="Stolte C."/>
            <person name="Sykes S."/>
            <person name="Wortman J."/>
            <person name="Nusbaum C."/>
            <person name="Birren B."/>
        </authorList>
    </citation>
    <scope>NUCLEOTIDE SEQUENCE [LARGE SCALE GENOMIC DNA]</scope>
    <source>
        <strain evidence="3 4">CL02T12C29</strain>
    </source>
</reference>
<dbReference type="AlphaFoldDB" id="K5Z6X7"/>
<dbReference type="InterPro" id="IPR001296">
    <property type="entry name" value="Glyco_trans_1"/>
</dbReference>
<dbReference type="InterPro" id="IPR050194">
    <property type="entry name" value="Glycosyltransferase_grp1"/>
</dbReference>
<evidence type="ECO:0000313" key="4">
    <source>
        <dbReference type="Proteomes" id="UP000001218"/>
    </source>
</evidence>
<dbReference type="InterPro" id="IPR028098">
    <property type="entry name" value="Glyco_trans_4-like_N"/>
</dbReference>
<dbReference type="EMBL" id="AGZP01000028">
    <property type="protein sequence ID" value="EKN06840.1"/>
    <property type="molecule type" value="Genomic_DNA"/>
</dbReference>
<dbReference type="PATRIC" id="fig|999419.3.peg.3180"/>
<feature type="domain" description="Glycosyltransferase subfamily 4-like N-terminal" evidence="2">
    <location>
        <begin position="27"/>
        <end position="175"/>
    </location>
</feature>
<evidence type="ECO:0008006" key="5">
    <source>
        <dbReference type="Google" id="ProtNLM"/>
    </source>
</evidence>
<organism evidence="3 4">
    <name type="scientific">Parabacteroides johnsonii CL02T12C29</name>
    <dbReference type="NCBI Taxonomy" id="999419"/>
    <lineage>
        <taxon>Bacteria</taxon>
        <taxon>Pseudomonadati</taxon>
        <taxon>Bacteroidota</taxon>
        <taxon>Bacteroidia</taxon>
        <taxon>Bacteroidales</taxon>
        <taxon>Tannerellaceae</taxon>
        <taxon>Parabacteroides</taxon>
    </lineage>
</organism>
<dbReference type="Pfam" id="PF13579">
    <property type="entry name" value="Glyco_trans_4_4"/>
    <property type="match status" value="1"/>
</dbReference>
<proteinExistence type="predicted"/>
<dbReference type="SUPFAM" id="SSF53756">
    <property type="entry name" value="UDP-Glycosyltransferase/glycogen phosphorylase"/>
    <property type="match status" value="1"/>
</dbReference>
<sequence>MFQHNVFMKLIHVFSIFSTAESFFDGQFRYLVDQGYEIVVVSSDSPNTEAFCRRNGVRFVPLNIPRSVSPMAIAKAVKDICSLIRKERAEAVFGHTPVGALCAMIAARACGVKNRVYYRHGVIYTTMQGVKRSIFKIEEKFVAGLATDVINVSHSLSKLAIADDLNSADKQHVIGHGTCGGIDAHGIFNPELIDCAKLSEVKSKLELDQADVVFGFCGRICNDKGIPELVDAFEMFQRQHVELNAKLLLIGRFDTRDSISEEKKQQIVTNKDIIISGHINKAEIPYYYSLLDVFVFPSHREGFGMCVVEASAMEKPILDSRAHGCVDAIVEHKTGEYIELSTEGICKGMELMLDTNLRKRLGKNGRRMVLEWYDFKAMWPFVGKLYKKILK</sequence>
<dbReference type="Gene3D" id="3.40.50.2000">
    <property type="entry name" value="Glycogen Phosphorylase B"/>
    <property type="match status" value="2"/>
</dbReference>
<evidence type="ECO:0000313" key="3">
    <source>
        <dbReference type="EMBL" id="EKN06840.1"/>
    </source>
</evidence>
<comment type="caution">
    <text evidence="3">The sequence shown here is derived from an EMBL/GenBank/DDBJ whole genome shotgun (WGS) entry which is preliminary data.</text>
</comment>
<name>K5Z6X7_9BACT</name>
<accession>K5Z6X7</accession>
<dbReference type="Pfam" id="PF00534">
    <property type="entry name" value="Glycos_transf_1"/>
    <property type="match status" value="1"/>
</dbReference>
<protein>
    <recommendedName>
        <fullName evidence="5">Glycosyl transferase family 1 domain-containing protein</fullName>
    </recommendedName>
</protein>
<dbReference type="PANTHER" id="PTHR45947:SF3">
    <property type="entry name" value="SULFOQUINOVOSYL TRANSFERASE SQD2"/>
    <property type="match status" value="1"/>
</dbReference>
<dbReference type="eggNOG" id="COG0438">
    <property type="taxonomic scope" value="Bacteria"/>
</dbReference>
<dbReference type="GO" id="GO:0016757">
    <property type="term" value="F:glycosyltransferase activity"/>
    <property type="evidence" value="ECO:0007669"/>
    <property type="project" value="InterPro"/>
</dbReference>
<evidence type="ECO:0000259" key="2">
    <source>
        <dbReference type="Pfam" id="PF13579"/>
    </source>
</evidence>
<dbReference type="Proteomes" id="UP000001218">
    <property type="component" value="Unassembled WGS sequence"/>
</dbReference>